<keyword evidence="3 7" id="KW-0812">Transmembrane</keyword>
<dbReference type="GO" id="GO:0022857">
    <property type="term" value="F:transmembrane transporter activity"/>
    <property type="evidence" value="ECO:0007669"/>
    <property type="project" value="InterPro"/>
</dbReference>
<evidence type="ECO:0000256" key="4">
    <source>
        <dbReference type="ARBA" id="ARBA00022989"/>
    </source>
</evidence>
<dbReference type="PANTHER" id="PTHR47089">
    <property type="entry name" value="ABC TRANSPORTER, PERMEASE PROTEIN"/>
    <property type="match status" value="1"/>
</dbReference>
<evidence type="ECO:0000256" key="5">
    <source>
        <dbReference type="ARBA" id="ARBA00023136"/>
    </source>
</evidence>
<feature type="transmembrane region" description="Helical" evidence="7">
    <location>
        <begin position="134"/>
        <end position="155"/>
    </location>
</feature>
<dbReference type="RefSeq" id="WP_073717388.1">
    <property type="nucleotide sequence ID" value="NZ_MQVR01000083.1"/>
</dbReference>
<name>A0A1Q5Q0E0_9ACTO</name>
<evidence type="ECO:0000256" key="7">
    <source>
        <dbReference type="SAM" id="Phobius"/>
    </source>
</evidence>
<feature type="transmembrane region" description="Helical" evidence="7">
    <location>
        <begin position="186"/>
        <end position="207"/>
    </location>
</feature>
<evidence type="ECO:0000313" key="9">
    <source>
        <dbReference type="Proteomes" id="UP000185628"/>
    </source>
</evidence>
<keyword evidence="5 7" id="KW-0472">Membrane</keyword>
<evidence type="ECO:0000256" key="1">
    <source>
        <dbReference type="ARBA" id="ARBA00004651"/>
    </source>
</evidence>
<evidence type="ECO:0000256" key="3">
    <source>
        <dbReference type="ARBA" id="ARBA00022692"/>
    </source>
</evidence>
<feature type="transmembrane region" description="Helical" evidence="7">
    <location>
        <begin position="394"/>
        <end position="416"/>
    </location>
</feature>
<evidence type="ECO:0000256" key="2">
    <source>
        <dbReference type="ARBA" id="ARBA00022475"/>
    </source>
</evidence>
<accession>A0A1Q5Q0E0</accession>
<dbReference type="STRING" id="208480.SAMN02910418_01046"/>
<comment type="caution">
    <text evidence="8">The sequence shown here is derived from an EMBL/GenBank/DDBJ whole genome shotgun (WGS) entry which is preliminary data.</text>
</comment>
<dbReference type="GO" id="GO:0005886">
    <property type="term" value="C:plasma membrane"/>
    <property type="evidence" value="ECO:0007669"/>
    <property type="project" value="UniProtKB-SubCell"/>
</dbReference>
<feature type="transmembrane region" description="Helical" evidence="7">
    <location>
        <begin position="267"/>
        <end position="285"/>
    </location>
</feature>
<dbReference type="AlphaFoldDB" id="A0A1Q5Q0E0"/>
<feature type="transmembrane region" description="Helical" evidence="7">
    <location>
        <begin position="340"/>
        <end position="360"/>
    </location>
</feature>
<keyword evidence="9" id="KW-1185">Reference proteome</keyword>
<gene>
    <name evidence="8" type="ORF">BSZ39_11045</name>
</gene>
<dbReference type="CDD" id="cd06580">
    <property type="entry name" value="TM_PBP1_transp_TpRbsC_like"/>
    <property type="match status" value="1"/>
</dbReference>
<evidence type="ECO:0000256" key="6">
    <source>
        <dbReference type="SAM" id="MobiDB-lite"/>
    </source>
</evidence>
<proteinExistence type="predicted"/>
<keyword evidence="4 7" id="KW-1133">Transmembrane helix</keyword>
<protein>
    <submittedName>
        <fullName evidence="8">ABC transporter permease</fullName>
    </submittedName>
</protein>
<dbReference type="Pfam" id="PF02653">
    <property type="entry name" value="BPD_transp_2"/>
    <property type="match status" value="1"/>
</dbReference>
<dbReference type="PANTHER" id="PTHR47089:SF1">
    <property type="entry name" value="GUANOSINE ABC TRANSPORTER PERMEASE PROTEIN NUPP"/>
    <property type="match status" value="1"/>
</dbReference>
<reference evidence="9" key="1">
    <citation type="submission" date="2016-12" db="EMBL/GenBank/DDBJ databases">
        <authorList>
            <person name="Meng X."/>
        </authorList>
    </citation>
    <scope>NUCLEOTIDE SEQUENCE [LARGE SCALE GENOMIC DNA]</scope>
    <source>
        <strain evidence="9">DSM 19116</strain>
    </source>
</reference>
<feature type="region of interest" description="Disordered" evidence="6">
    <location>
        <begin position="1"/>
        <end position="44"/>
    </location>
</feature>
<feature type="transmembrane region" description="Helical" evidence="7">
    <location>
        <begin position="51"/>
        <end position="77"/>
    </location>
</feature>
<organism evidence="8 9">
    <name type="scientific">Bowdeniella nasicola</name>
    <dbReference type="NCBI Taxonomy" id="208480"/>
    <lineage>
        <taxon>Bacteria</taxon>
        <taxon>Bacillati</taxon>
        <taxon>Actinomycetota</taxon>
        <taxon>Actinomycetes</taxon>
        <taxon>Actinomycetales</taxon>
        <taxon>Actinomycetaceae</taxon>
        <taxon>Bowdeniella</taxon>
    </lineage>
</organism>
<feature type="transmembrane region" description="Helical" evidence="7">
    <location>
        <begin position="162"/>
        <end position="180"/>
    </location>
</feature>
<feature type="transmembrane region" description="Helical" evidence="7">
    <location>
        <begin position="216"/>
        <end position="234"/>
    </location>
</feature>
<dbReference type="EMBL" id="MQVR01000083">
    <property type="protein sequence ID" value="OKL53152.1"/>
    <property type="molecule type" value="Genomic_DNA"/>
</dbReference>
<dbReference type="InterPro" id="IPR001851">
    <property type="entry name" value="ABC_transp_permease"/>
</dbReference>
<keyword evidence="2" id="KW-1003">Cell membrane</keyword>
<dbReference type="Proteomes" id="UP000185628">
    <property type="component" value="Unassembled WGS sequence"/>
</dbReference>
<feature type="transmembrane region" description="Helical" evidence="7">
    <location>
        <begin position="315"/>
        <end position="334"/>
    </location>
</feature>
<evidence type="ECO:0000313" key="8">
    <source>
        <dbReference type="EMBL" id="OKL53152.1"/>
    </source>
</evidence>
<sequence length="439" mass="46089">MTQDPTPAGDPTPIAADMHAAGTPAQEAEGQPEDGKRRDRRPSGQSVMREIMASSGVFIFFAIVLALIIGAILVAAFNPRVHETASYLFARPTDFFFEVWQSFRGFFASLFRGAVFDYEATSVPRMVKPITESITNSVPLILAGLSVAVAFRAGLFNIGAQGQIIIGALVGGYVGIAWQLPPVLHLLVAVLGAALGGAIWGAIPGILKARAGANEVIVTIMLNSVALYLLSYFLKTKTYIGQGFAGKSEQITSSAAFPLILGSPFRLHYGILLALLAAGFVWWLLERSTLGFEIRAAGANPAAARTAGVSVNRTIIVTMIIAGALAGLAATGPVLGTERFVSNGVAASFGFDAITVALLGRSKPLGVVFAGLLFGALNAGAATMQAAAQIPVDIVQVSQAIIVLFIAAPPLVRWLLRLPGPERRTTPRSRVQKKEVAAA</sequence>
<feature type="transmembrane region" description="Helical" evidence="7">
    <location>
        <begin position="367"/>
        <end position="388"/>
    </location>
</feature>
<comment type="subcellular location">
    <subcellularLocation>
        <location evidence="1">Cell membrane</location>
        <topology evidence="1">Multi-pass membrane protein</topology>
    </subcellularLocation>
</comment>